<reference evidence="3" key="1">
    <citation type="submission" date="2012-08" db="EMBL/GenBank/DDBJ databases">
        <title>The Genome Sequence of Wuchereria bancrofti.</title>
        <authorList>
            <person name="Nutman T.B."/>
            <person name="Fink D.L."/>
            <person name="Russ C."/>
            <person name="Young S."/>
            <person name="Zeng Q."/>
            <person name="Koehrsen M."/>
            <person name="Alvarado L."/>
            <person name="Berlin A."/>
            <person name="Chapman S.B."/>
            <person name="Chen Z."/>
            <person name="Freedman E."/>
            <person name="Gellesch M."/>
            <person name="Goldberg J."/>
            <person name="Griggs A."/>
            <person name="Gujja S."/>
            <person name="Heilman E.R."/>
            <person name="Heiman D."/>
            <person name="Hepburn T."/>
            <person name="Howarth C."/>
            <person name="Jen D."/>
            <person name="Larson L."/>
            <person name="Lewis B."/>
            <person name="Mehta T."/>
            <person name="Park D."/>
            <person name="Pearson M."/>
            <person name="Roberts A."/>
            <person name="Saif S."/>
            <person name="Shea T."/>
            <person name="Shenoy N."/>
            <person name="Sisk P."/>
            <person name="Stolte C."/>
            <person name="Sykes S."/>
            <person name="Walk T."/>
            <person name="White J."/>
            <person name="Yandava C."/>
            <person name="Haas B."/>
            <person name="Henn M.R."/>
            <person name="Nusbaum C."/>
            <person name="Birren B."/>
        </authorList>
    </citation>
    <scope>NUCLEOTIDE SEQUENCE [LARGE SCALE GENOMIC DNA]</scope>
    <source>
        <strain evidence="3">NA</strain>
    </source>
</reference>
<feature type="compositionally biased region" description="Basic residues" evidence="1">
    <location>
        <begin position="82"/>
        <end position="91"/>
    </location>
</feature>
<evidence type="ECO:0000313" key="3">
    <source>
        <dbReference type="Proteomes" id="UP000004810"/>
    </source>
</evidence>
<sequence>MSCFGKFAFQLGKVSPSISKKKKHGPPVWLRTARKRMENVPMDEVAGPSRISQESDDEGKHETDLQKNVVEGVGRNQELDKHRRTILKKMS</sequence>
<name>J9DKC3_WUCBA</name>
<feature type="region of interest" description="Disordered" evidence="1">
    <location>
        <begin position="72"/>
        <end position="91"/>
    </location>
</feature>
<evidence type="ECO:0000256" key="1">
    <source>
        <dbReference type="SAM" id="MobiDB-lite"/>
    </source>
</evidence>
<feature type="region of interest" description="Disordered" evidence="1">
    <location>
        <begin position="34"/>
        <end position="67"/>
    </location>
</feature>
<dbReference type="Proteomes" id="UP000004810">
    <property type="component" value="Unassembled WGS sequence"/>
</dbReference>
<evidence type="ECO:0000313" key="2">
    <source>
        <dbReference type="EMBL" id="EJW69921.1"/>
    </source>
</evidence>
<proteinExistence type="predicted"/>
<dbReference type="AlphaFoldDB" id="J9DKC3"/>
<organism evidence="2 3">
    <name type="scientific">Wuchereria bancrofti</name>
    <dbReference type="NCBI Taxonomy" id="6293"/>
    <lineage>
        <taxon>Eukaryota</taxon>
        <taxon>Metazoa</taxon>
        <taxon>Ecdysozoa</taxon>
        <taxon>Nematoda</taxon>
        <taxon>Chromadorea</taxon>
        <taxon>Rhabditida</taxon>
        <taxon>Spirurina</taxon>
        <taxon>Spiruromorpha</taxon>
        <taxon>Filarioidea</taxon>
        <taxon>Onchocercidae</taxon>
        <taxon>Wuchereria</taxon>
    </lineage>
</organism>
<accession>J9DKC3</accession>
<gene>
    <name evidence="2" type="ORF">WUBG_19172</name>
</gene>
<protein>
    <submittedName>
        <fullName evidence="2">Uncharacterized protein</fullName>
    </submittedName>
</protein>
<comment type="caution">
    <text evidence="2">The sequence shown here is derived from an EMBL/GenBank/DDBJ whole genome shotgun (WGS) entry which is preliminary data.</text>
</comment>
<dbReference type="EMBL" id="ADBV01024769">
    <property type="protein sequence ID" value="EJW69921.1"/>
    <property type="molecule type" value="Genomic_DNA"/>
</dbReference>